<evidence type="ECO:0000259" key="5">
    <source>
        <dbReference type="PROSITE" id="PS50931"/>
    </source>
</evidence>
<evidence type="ECO:0000256" key="3">
    <source>
        <dbReference type="ARBA" id="ARBA00023125"/>
    </source>
</evidence>
<comment type="similarity">
    <text evidence="1">Belongs to the LysR transcriptional regulatory family.</text>
</comment>
<dbReference type="PANTHER" id="PTHR30537">
    <property type="entry name" value="HTH-TYPE TRANSCRIPTIONAL REGULATOR"/>
    <property type="match status" value="1"/>
</dbReference>
<dbReference type="HOGENOM" id="CLU_039613_16_4_1"/>
<dbReference type="PhylomeDB" id="A7TDF8"/>
<gene>
    <name evidence="6" type="ORF">NEMVEDRAFT_v1g48240</name>
</gene>
<dbReference type="Gene3D" id="3.40.190.290">
    <property type="match status" value="1"/>
</dbReference>
<reference evidence="6 7" key="1">
    <citation type="journal article" date="2007" name="Science">
        <title>Sea anemone genome reveals ancestral eumetazoan gene repertoire and genomic organization.</title>
        <authorList>
            <person name="Putnam N.H."/>
            <person name="Srivastava M."/>
            <person name="Hellsten U."/>
            <person name="Dirks B."/>
            <person name="Chapman J."/>
            <person name="Salamov A."/>
            <person name="Terry A."/>
            <person name="Shapiro H."/>
            <person name="Lindquist E."/>
            <person name="Kapitonov V.V."/>
            <person name="Jurka J."/>
            <person name="Genikhovich G."/>
            <person name="Grigoriev I.V."/>
            <person name="Lucas S.M."/>
            <person name="Steele R.E."/>
            <person name="Finnerty J.R."/>
            <person name="Technau U."/>
            <person name="Martindale M.Q."/>
            <person name="Rokhsar D.S."/>
        </authorList>
    </citation>
    <scope>NUCLEOTIDE SEQUENCE [LARGE SCALE GENOMIC DNA]</scope>
    <source>
        <strain evidence="7">CH2 X CH6</strain>
    </source>
</reference>
<dbReference type="Proteomes" id="UP000001593">
    <property type="component" value="Unassembled WGS sequence"/>
</dbReference>
<evidence type="ECO:0000256" key="1">
    <source>
        <dbReference type="ARBA" id="ARBA00009437"/>
    </source>
</evidence>
<evidence type="ECO:0000313" key="7">
    <source>
        <dbReference type="Proteomes" id="UP000001593"/>
    </source>
</evidence>
<dbReference type="PANTHER" id="PTHR30537:SF5">
    <property type="entry name" value="HTH-TYPE TRANSCRIPTIONAL ACTIVATOR TTDR-RELATED"/>
    <property type="match status" value="1"/>
</dbReference>
<feature type="non-terminal residue" evidence="6">
    <location>
        <position position="1"/>
    </location>
</feature>
<evidence type="ECO:0000256" key="2">
    <source>
        <dbReference type="ARBA" id="ARBA00023015"/>
    </source>
</evidence>
<dbReference type="CDD" id="cd08422">
    <property type="entry name" value="PBP2_CrgA_like"/>
    <property type="match status" value="1"/>
</dbReference>
<organism evidence="6 7">
    <name type="scientific">Nematostella vectensis</name>
    <name type="common">Starlet sea anemone</name>
    <dbReference type="NCBI Taxonomy" id="45351"/>
    <lineage>
        <taxon>Eukaryota</taxon>
        <taxon>Metazoa</taxon>
        <taxon>Cnidaria</taxon>
        <taxon>Anthozoa</taxon>
        <taxon>Hexacorallia</taxon>
        <taxon>Actiniaria</taxon>
        <taxon>Edwardsiidae</taxon>
        <taxon>Nematostella</taxon>
    </lineage>
</organism>
<dbReference type="InterPro" id="IPR005119">
    <property type="entry name" value="LysR_subst-bd"/>
</dbReference>
<protein>
    <recommendedName>
        <fullName evidence="5">HTH lysR-type domain-containing protein</fullName>
    </recommendedName>
</protein>
<keyword evidence="7" id="KW-1185">Reference proteome</keyword>
<evidence type="ECO:0000313" key="6">
    <source>
        <dbReference type="EMBL" id="EDO25887.1"/>
    </source>
</evidence>
<dbReference type="InParanoid" id="A7TDF8"/>
<dbReference type="InterPro" id="IPR000847">
    <property type="entry name" value="LysR_HTH_N"/>
</dbReference>
<dbReference type="OMA" id="MAFTPLN"/>
<dbReference type="Pfam" id="PF03466">
    <property type="entry name" value="LysR_substrate"/>
    <property type="match status" value="1"/>
</dbReference>
<keyword evidence="3" id="KW-0238">DNA-binding</keyword>
<feature type="non-terminal residue" evidence="6">
    <location>
        <position position="211"/>
    </location>
</feature>
<keyword evidence="4" id="KW-0804">Transcription</keyword>
<sequence length="211" mass="23471">LLQRTTRSLSLTEAGQRFYDACLRVSEDVAYAEALLHKGKTALSGRLSITAPSDFGREYVAPAIAEFTQLHPQVTPYLHLTDTVENLIEQRFDVGIRFGNLPDSSLIVKPLADNHRVLVAAPSYLQQHGTPNTPDDLHKHRCLVLEQRAELLNAWQFINQHKQQTINVSATLASSDGAVIRQWAIAGLGIAYKSIWDVKNDINAGRLHTLL</sequence>
<dbReference type="GO" id="GO:0003677">
    <property type="term" value="F:DNA binding"/>
    <property type="evidence" value="ECO:0007669"/>
    <property type="project" value="UniProtKB-KW"/>
</dbReference>
<accession>A7TDF8</accession>
<dbReference type="InterPro" id="IPR058163">
    <property type="entry name" value="LysR-type_TF_proteobact-type"/>
</dbReference>
<evidence type="ECO:0000256" key="4">
    <source>
        <dbReference type="ARBA" id="ARBA00023163"/>
    </source>
</evidence>
<keyword evidence="2" id="KW-0805">Transcription regulation</keyword>
<proteinExistence type="inferred from homology"/>
<feature type="domain" description="HTH lysR-type" evidence="5">
    <location>
        <begin position="1"/>
        <end position="12"/>
    </location>
</feature>
<dbReference type="AlphaFoldDB" id="A7TDF8"/>
<dbReference type="PROSITE" id="PS50931">
    <property type="entry name" value="HTH_LYSR"/>
    <property type="match status" value="1"/>
</dbReference>
<dbReference type="GO" id="GO:0003700">
    <property type="term" value="F:DNA-binding transcription factor activity"/>
    <property type="evidence" value="ECO:0007669"/>
    <property type="project" value="InterPro"/>
</dbReference>
<dbReference type="EMBL" id="DS477786">
    <property type="protein sequence ID" value="EDO25887.1"/>
    <property type="molecule type" value="Genomic_DNA"/>
</dbReference>
<dbReference type="KEGG" id="nve:5496184"/>
<dbReference type="SUPFAM" id="SSF53850">
    <property type="entry name" value="Periplasmic binding protein-like II"/>
    <property type="match status" value="1"/>
</dbReference>
<name>A7TDF8_NEMVE</name>